<accession>A0ACB9E3S6</accession>
<keyword evidence="2" id="KW-1185">Reference proteome</keyword>
<proteinExistence type="predicted"/>
<name>A0ACB9E3S6_CICIN</name>
<evidence type="ECO:0000313" key="2">
    <source>
        <dbReference type="Proteomes" id="UP001055811"/>
    </source>
</evidence>
<comment type="caution">
    <text evidence="1">The sequence shown here is derived from an EMBL/GenBank/DDBJ whole genome shotgun (WGS) entry which is preliminary data.</text>
</comment>
<gene>
    <name evidence="1" type="ORF">L2E82_25657</name>
</gene>
<sequence>MFSKDRRGKKDKVGHVNNSGIGGGIIDEDASRASRITNNEEMEYDFDGLRCKSYEATVWQIPDLYSQSSSPRLERIIPLMHKFKD</sequence>
<reference evidence="1 2" key="2">
    <citation type="journal article" date="2022" name="Mol. Ecol. Resour.">
        <title>The genomes of chicory, endive, great burdock and yacon provide insights into Asteraceae paleo-polyploidization history and plant inulin production.</title>
        <authorList>
            <person name="Fan W."/>
            <person name="Wang S."/>
            <person name="Wang H."/>
            <person name="Wang A."/>
            <person name="Jiang F."/>
            <person name="Liu H."/>
            <person name="Zhao H."/>
            <person name="Xu D."/>
            <person name="Zhang Y."/>
        </authorList>
    </citation>
    <scope>NUCLEOTIDE SEQUENCE [LARGE SCALE GENOMIC DNA]</scope>
    <source>
        <strain evidence="2">cv. Punajuju</strain>
        <tissue evidence="1">Leaves</tissue>
    </source>
</reference>
<protein>
    <submittedName>
        <fullName evidence="1">Uncharacterized protein</fullName>
    </submittedName>
</protein>
<dbReference type="Proteomes" id="UP001055811">
    <property type="component" value="Linkage Group LG04"/>
</dbReference>
<evidence type="ECO:0000313" key="1">
    <source>
        <dbReference type="EMBL" id="KAI3753599.1"/>
    </source>
</evidence>
<organism evidence="1 2">
    <name type="scientific">Cichorium intybus</name>
    <name type="common">Chicory</name>
    <dbReference type="NCBI Taxonomy" id="13427"/>
    <lineage>
        <taxon>Eukaryota</taxon>
        <taxon>Viridiplantae</taxon>
        <taxon>Streptophyta</taxon>
        <taxon>Embryophyta</taxon>
        <taxon>Tracheophyta</taxon>
        <taxon>Spermatophyta</taxon>
        <taxon>Magnoliopsida</taxon>
        <taxon>eudicotyledons</taxon>
        <taxon>Gunneridae</taxon>
        <taxon>Pentapetalae</taxon>
        <taxon>asterids</taxon>
        <taxon>campanulids</taxon>
        <taxon>Asterales</taxon>
        <taxon>Asteraceae</taxon>
        <taxon>Cichorioideae</taxon>
        <taxon>Cichorieae</taxon>
        <taxon>Cichoriinae</taxon>
        <taxon>Cichorium</taxon>
    </lineage>
</organism>
<reference evidence="2" key="1">
    <citation type="journal article" date="2022" name="Mol. Ecol. Resour.">
        <title>The genomes of chicory, endive, great burdock and yacon provide insights into Asteraceae palaeo-polyploidization history and plant inulin production.</title>
        <authorList>
            <person name="Fan W."/>
            <person name="Wang S."/>
            <person name="Wang H."/>
            <person name="Wang A."/>
            <person name="Jiang F."/>
            <person name="Liu H."/>
            <person name="Zhao H."/>
            <person name="Xu D."/>
            <person name="Zhang Y."/>
        </authorList>
    </citation>
    <scope>NUCLEOTIDE SEQUENCE [LARGE SCALE GENOMIC DNA]</scope>
    <source>
        <strain evidence="2">cv. Punajuju</strain>
    </source>
</reference>
<dbReference type="EMBL" id="CM042012">
    <property type="protein sequence ID" value="KAI3753599.1"/>
    <property type="molecule type" value="Genomic_DNA"/>
</dbReference>